<evidence type="ECO:0008006" key="9">
    <source>
        <dbReference type="Google" id="ProtNLM"/>
    </source>
</evidence>
<dbReference type="InterPro" id="IPR000537">
    <property type="entry name" value="UbiA_prenyltransferase"/>
</dbReference>
<evidence type="ECO:0000256" key="5">
    <source>
        <dbReference type="ARBA" id="ARBA00023136"/>
    </source>
</evidence>
<name>A0A8J4PQ65_9MYCE</name>
<feature type="transmembrane region" description="Helical" evidence="6">
    <location>
        <begin position="321"/>
        <end position="339"/>
    </location>
</feature>
<feature type="transmembrane region" description="Helical" evidence="6">
    <location>
        <begin position="180"/>
        <end position="198"/>
    </location>
</feature>
<proteinExistence type="predicted"/>
<evidence type="ECO:0000313" key="8">
    <source>
        <dbReference type="Proteomes" id="UP000695562"/>
    </source>
</evidence>
<feature type="transmembrane region" description="Helical" evidence="6">
    <location>
        <begin position="117"/>
        <end position="137"/>
    </location>
</feature>
<feature type="transmembrane region" description="Helical" evidence="6">
    <location>
        <begin position="425"/>
        <end position="444"/>
    </location>
</feature>
<keyword evidence="2" id="KW-0808">Transferase</keyword>
<feature type="transmembrane region" description="Helical" evidence="6">
    <location>
        <begin position="456"/>
        <end position="474"/>
    </location>
</feature>
<feature type="transmembrane region" description="Helical" evidence="6">
    <location>
        <begin position="550"/>
        <end position="568"/>
    </location>
</feature>
<dbReference type="Proteomes" id="UP000695562">
    <property type="component" value="Unassembled WGS sequence"/>
</dbReference>
<organism evidence="7 8">
    <name type="scientific">Polysphondylium violaceum</name>
    <dbReference type="NCBI Taxonomy" id="133409"/>
    <lineage>
        <taxon>Eukaryota</taxon>
        <taxon>Amoebozoa</taxon>
        <taxon>Evosea</taxon>
        <taxon>Eumycetozoa</taxon>
        <taxon>Dictyostelia</taxon>
        <taxon>Dictyosteliales</taxon>
        <taxon>Dictyosteliaceae</taxon>
        <taxon>Polysphondylium</taxon>
    </lineage>
</organism>
<dbReference type="PANTHER" id="PTHR13929">
    <property type="entry name" value="1,4-DIHYDROXY-2-NAPHTHOATE OCTAPRENYLTRANSFERASE"/>
    <property type="match status" value="1"/>
</dbReference>
<gene>
    <name evidence="7" type="ORF">CYY_007616</name>
</gene>
<dbReference type="GO" id="GO:0004659">
    <property type="term" value="F:prenyltransferase activity"/>
    <property type="evidence" value="ECO:0007669"/>
    <property type="project" value="InterPro"/>
</dbReference>
<feature type="transmembrane region" description="Helical" evidence="6">
    <location>
        <begin position="393"/>
        <end position="413"/>
    </location>
</feature>
<feature type="transmembrane region" description="Helical" evidence="6">
    <location>
        <begin position="15"/>
        <end position="33"/>
    </location>
</feature>
<dbReference type="GO" id="GO:0016020">
    <property type="term" value="C:membrane"/>
    <property type="evidence" value="ECO:0007669"/>
    <property type="project" value="UniProtKB-SubCell"/>
</dbReference>
<feature type="transmembrane region" description="Helical" evidence="6">
    <location>
        <begin position="521"/>
        <end position="541"/>
    </location>
</feature>
<feature type="transmembrane region" description="Helical" evidence="6">
    <location>
        <begin position="219"/>
        <end position="239"/>
    </location>
</feature>
<keyword evidence="3 6" id="KW-0812">Transmembrane</keyword>
<feature type="transmembrane region" description="Helical" evidence="6">
    <location>
        <begin position="149"/>
        <end position="168"/>
    </location>
</feature>
<dbReference type="AlphaFoldDB" id="A0A8J4PQ65"/>
<dbReference type="PANTHER" id="PTHR13929:SF0">
    <property type="entry name" value="UBIA PRENYLTRANSFERASE DOMAIN-CONTAINING PROTEIN 1"/>
    <property type="match status" value="1"/>
</dbReference>
<evidence type="ECO:0000256" key="4">
    <source>
        <dbReference type="ARBA" id="ARBA00022989"/>
    </source>
</evidence>
<feature type="transmembrane region" description="Helical" evidence="6">
    <location>
        <begin position="91"/>
        <end position="111"/>
    </location>
</feature>
<dbReference type="GO" id="GO:0009234">
    <property type="term" value="P:menaquinone biosynthetic process"/>
    <property type="evidence" value="ECO:0007669"/>
    <property type="project" value="TreeGrafter"/>
</dbReference>
<evidence type="ECO:0000313" key="7">
    <source>
        <dbReference type="EMBL" id="KAF2071062.1"/>
    </source>
</evidence>
<feature type="transmembrane region" description="Helical" evidence="6">
    <location>
        <begin position="45"/>
        <end position="63"/>
    </location>
</feature>
<evidence type="ECO:0000256" key="2">
    <source>
        <dbReference type="ARBA" id="ARBA00022679"/>
    </source>
</evidence>
<dbReference type="GO" id="GO:0042371">
    <property type="term" value="P:vitamin K biosynthetic process"/>
    <property type="evidence" value="ECO:0007669"/>
    <property type="project" value="TreeGrafter"/>
</dbReference>
<evidence type="ECO:0000256" key="3">
    <source>
        <dbReference type="ARBA" id="ARBA00022692"/>
    </source>
</evidence>
<keyword evidence="5 6" id="KW-0472">Membrane</keyword>
<dbReference type="Pfam" id="PF01040">
    <property type="entry name" value="UbiA"/>
    <property type="match status" value="2"/>
</dbReference>
<dbReference type="EMBL" id="AJWJ01000417">
    <property type="protein sequence ID" value="KAF2071062.1"/>
    <property type="molecule type" value="Genomic_DNA"/>
</dbReference>
<reference evidence="7" key="1">
    <citation type="submission" date="2020-01" db="EMBL/GenBank/DDBJ databases">
        <title>Development of genomics and gene disruption for Polysphondylium violaceum indicates a role for the polyketide synthase stlB in stalk morphogenesis.</title>
        <authorList>
            <person name="Narita B."/>
            <person name="Kawabe Y."/>
            <person name="Kin K."/>
            <person name="Saito T."/>
            <person name="Gibbs R."/>
            <person name="Kuspa A."/>
            <person name="Muzny D."/>
            <person name="Queller D."/>
            <person name="Richards S."/>
            <person name="Strassman J."/>
            <person name="Sucgang R."/>
            <person name="Worley K."/>
            <person name="Schaap P."/>
        </authorList>
    </citation>
    <scope>NUCLEOTIDE SEQUENCE</scope>
    <source>
        <strain evidence="7">QSvi11</strain>
    </source>
</reference>
<dbReference type="InterPro" id="IPR026046">
    <property type="entry name" value="UBIAD1"/>
</dbReference>
<keyword evidence="8" id="KW-1185">Reference proteome</keyword>
<evidence type="ECO:0000256" key="1">
    <source>
        <dbReference type="ARBA" id="ARBA00004141"/>
    </source>
</evidence>
<feature type="transmembrane region" description="Helical" evidence="6">
    <location>
        <begin position="365"/>
        <end position="387"/>
    </location>
</feature>
<protein>
    <recommendedName>
        <fullName evidence="9">UbiA prenyltransferase family protein</fullName>
    </recommendedName>
</protein>
<dbReference type="CDD" id="cd13962">
    <property type="entry name" value="PT_UbiA_UBIAD1"/>
    <property type="match status" value="1"/>
</dbReference>
<comment type="subcellular location">
    <subcellularLocation>
        <location evidence="1">Membrane</location>
        <topology evidence="1">Multi-pass membrane protein</topology>
    </subcellularLocation>
</comment>
<keyword evidence="4 6" id="KW-1133">Transmembrane helix</keyword>
<feature type="transmembrane region" description="Helical" evidence="6">
    <location>
        <begin position="291"/>
        <end position="309"/>
    </location>
</feature>
<accession>A0A8J4PQ65</accession>
<sequence>MQSRLVQGIIHGTKIRGFPFCLTYILVGFVLGYKQVGVFPLQSLFLIPIFLSLFAIAAIINPLSDFESGVDQKETSNDRTMFDYGLKDYHIWNSVYFLTSCTIFLSIIAFWHLEFDAMLYSFFYIFIDIFCCLGYSLKPFRFKTRFMGGELATLIPYISIVNLSYFMITKHFLSLMDALFKYPALTLVNWTITANLFVDIEEDKKDNSFSSAIVLGESITAILLVAIPVFNYIFTIFSAYQNNNIFALLPLLTIPMNRDVLKLAFKKQKSCKSFQAIHSRQIQGIIHGTKIRGFPFCLSYILVAFVLGYKKVGVFPLETLFLIPIYLCVYCISTIINPLTDFESGVDQKETSNDRTMFDYGLKDYHIWNCLYFFVSCTIFLSIIAFWHLKLDAMLYCFLNIFIDIFFSLGYSLKPFRFKTKFMGGEMAILFGYISIFCISNFMITKQYLPILDPLVKYPAITFSSWLITTNLYVDVEDDKKDKSYSSAIVLGESITAILLVAIPVFNYIFTIFSAYQNNNIFALLPLLTIPMKFNVLKLAFKKQKSCKPLYFKSVMIYNLLFIVGHLFNDSK</sequence>
<dbReference type="Gene3D" id="1.20.120.1780">
    <property type="entry name" value="UbiA prenyltransferase"/>
    <property type="match status" value="1"/>
</dbReference>
<feature type="transmembrane region" description="Helical" evidence="6">
    <location>
        <begin position="495"/>
        <end position="515"/>
    </location>
</feature>
<evidence type="ECO:0000256" key="6">
    <source>
        <dbReference type="SAM" id="Phobius"/>
    </source>
</evidence>
<comment type="caution">
    <text evidence="7">The sequence shown here is derived from an EMBL/GenBank/DDBJ whole genome shotgun (WGS) entry which is preliminary data.</text>
</comment>